<dbReference type="STRING" id="1365950.SAMN05428963_10284"/>
<dbReference type="AlphaFoldDB" id="A0A1T4MED9"/>
<accession>A0A1T4MED9</accession>
<dbReference type="RefSeq" id="WP_078706791.1">
    <property type="nucleotide sequence ID" value="NZ_FUXL01000002.1"/>
</dbReference>
<sequence>MNIVVRADFSLQNLRRAPREIAERFVANRSLRAESEIDGVLSRLPRTSGWWSRPSRGSSFKLNDNDA</sequence>
<dbReference type="Proteomes" id="UP000190135">
    <property type="component" value="Unassembled WGS sequence"/>
</dbReference>
<evidence type="ECO:0000313" key="1">
    <source>
        <dbReference type="EMBL" id="SJZ65283.1"/>
    </source>
</evidence>
<gene>
    <name evidence="1" type="ORF">SAMN05428963_10284</name>
</gene>
<reference evidence="1 2" key="1">
    <citation type="submission" date="2017-02" db="EMBL/GenBank/DDBJ databases">
        <authorList>
            <person name="Peterson S.W."/>
        </authorList>
    </citation>
    <scope>NUCLEOTIDE SEQUENCE [LARGE SCALE GENOMIC DNA]</scope>
    <source>
        <strain evidence="1 2">USBA 369</strain>
    </source>
</reference>
<evidence type="ECO:0000313" key="2">
    <source>
        <dbReference type="Proteomes" id="UP000190135"/>
    </source>
</evidence>
<proteinExistence type="predicted"/>
<name>A0A1T4MED9_9HYPH</name>
<protein>
    <submittedName>
        <fullName evidence="1">Uncharacterized protein</fullName>
    </submittedName>
</protein>
<keyword evidence="2" id="KW-1185">Reference proteome</keyword>
<organism evidence="1 2">
    <name type="scientific">Consotaella salsifontis</name>
    <dbReference type="NCBI Taxonomy" id="1365950"/>
    <lineage>
        <taxon>Bacteria</taxon>
        <taxon>Pseudomonadati</taxon>
        <taxon>Pseudomonadota</taxon>
        <taxon>Alphaproteobacteria</taxon>
        <taxon>Hyphomicrobiales</taxon>
        <taxon>Aurantimonadaceae</taxon>
        <taxon>Consotaella</taxon>
    </lineage>
</organism>
<dbReference type="EMBL" id="FUXL01000002">
    <property type="protein sequence ID" value="SJZ65283.1"/>
    <property type="molecule type" value="Genomic_DNA"/>
</dbReference>